<gene>
    <name evidence="2" type="ORF">H1R20_g3165</name>
</gene>
<evidence type="ECO:0000313" key="2">
    <source>
        <dbReference type="EMBL" id="KAJ2933970.1"/>
    </source>
</evidence>
<dbReference type="OrthoDB" id="630188at2759"/>
<dbReference type="Proteomes" id="UP001140091">
    <property type="component" value="Unassembled WGS sequence"/>
</dbReference>
<sequence>MASSPSLDFCLALLSRIRTRRATFLILFGVASLSLVFIYSTTLGIADIVQWLPSSLVPYTSARKPKLMTCSPREYSQGKWVEQPYYTRPGPLSRSRSAVGRPDADSDVLAYGGSEETHITNFTRKEDIFKLTRFQGCASIQDYWWHFSVDQEERWDRFPRAVNWEWIPGGRCNDDLENGGGLREWDSVQVLKDMLEQGGWLMLGDSITENHFFSLSCLLYPHVTARPQPGEHFDRAWPQHLYLNPASPLLQNDSTAQPVLRLPEGFDIAQTPLATYRRVDLLWSTDELQEMHRILHPEFYRANWAFKLFGTEAVWTISPHEYLNIFTQSLPVANYGTMILSTAGHWTTGLFAGYQEHGTPPANGGAGVQPVYGYDGLLQFFGEVMERWAPKVQAHLDLVNERTVAKSGSLKRYPPAAPGSEGRPGVKKRRVIVRAYLPGHDRCHTYRSAVEELQPIPPSWNWAKIPTFNQIFEDVVNKTTDYPDIHFLPIDLPGRFRPDGHVRSDCLHIMTGLGILEGWSHYIWHYLTREI</sequence>
<protein>
    <submittedName>
        <fullName evidence="2">Uncharacterized protein</fullName>
    </submittedName>
</protein>
<evidence type="ECO:0000256" key="1">
    <source>
        <dbReference type="SAM" id="Phobius"/>
    </source>
</evidence>
<keyword evidence="3" id="KW-1185">Reference proteome</keyword>
<feature type="transmembrane region" description="Helical" evidence="1">
    <location>
        <begin position="24"/>
        <end position="46"/>
    </location>
</feature>
<feature type="non-terminal residue" evidence="2">
    <location>
        <position position="1"/>
    </location>
</feature>
<keyword evidence="1" id="KW-1133">Transmembrane helix</keyword>
<organism evidence="2 3">
    <name type="scientific">Candolleomyces eurysporus</name>
    <dbReference type="NCBI Taxonomy" id="2828524"/>
    <lineage>
        <taxon>Eukaryota</taxon>
        <taxon>Fungi</taxon>
        <taxon>Dikarya</taxon>
        <taxon>Basidiomycota</taxon>
        <taxon>Agaricomycotina</taxon>
        <taxon>Agaricomycetes</taxon>
        <taxon>Agaricomycetidae</taxon>
        <taxon>Agaricales</taxon>
        <taxon>Agaricineae</taxon>
        <taxon>Psathyrellaceae</taxon>
        <taxon>Candolleomyces</taxon>
    </lineage>
</organism>
<name>A0A9W8JND6_9AGAR</name>
<comment type="caution">
    <text evidence="2">The sequence shown here is derived from an EMBL/GenBank/DDBJ whole genome shotgun (WGS) entry which is preliminary data.</text>
</comment>
<proteinExistence type="predicted"/>
<keyword evidence="1" id="KW-0812">Transmembrane</keyword>
<evidence type="ECO:0000313" key="3">
    <source>
        <dbReference type="Proteomes" id="UP001140091"/>
    </source>
</evidence>
<accession>A0A9W8JND6</accession>
<dbReference type="EMBL" id="JANBPK010000730">
    <property type="protein sequence ID" value="KAJ2933970.1"/>
    <property type="molecule type" value="Genomic_DNA"/>
</dbReference>
<keyword evidence="1" id="KW-0472">Membrane</keyword>
<reference evidence="2" key="1">
    <citation type="submission" date="2022-06" db="EMBL/GenBank/DDBJ databases">
        <title>Genome Sequence of Candolleomyces eurysporus.</title>
        <authorList>
            <person name="Buettner E."/>
        </authorList>
    </citation>
    <scope>NUCLEOTIDE SEQUENCE</scope>
    <source>
        <strain evidence="2">VTCC 930004</strain>
    </source>
</reference>
<dbReference type="AlphaFoldDB" id="A0A9W8JND6"/>